<sequence>MSCPMPVNVIHATERVSSTSVGSHVTYTCEATHARLVISRRLALLQGGGRV</sequence>
<proteinExistence type="predicted"/>
<evidence type="ECO:0000256" key="1">
    <source>
        <dbReference type="ARBA" id="ARBA00023157"/>
    </source>
</evidence>
<dbReference type="Proteomes" id="UP000828390">
    <property type="component" value="Unassembled WGS sequence"/>
</dbReference>
<reference evidence="2" key="1">
    <citation type="journal article" date="2019" name="bioRxiv">
        <title>The Genome of the Zebra Mussel, Dreissena polymorpha: A Resource for Invasive Species Research.</title>
        <authorList>
            <person name="McCartney M.A."/>
            <person name="Auch B."/>
            <person name="Kono T."/>
            <person name="Mallez S."/>
            <person name="Zhang Y."/>
            <person name="Obille A."/>
            <person name="Becker A."/>
            <person name="Abrahante J.E."/>
            <person name="Garbe J."/>
            <person name="Badalamenti J.P."/>
            <person name="Herman A."/>
            <person name="Mangelson H."/>
            <person name="Liachko I."/>
            <person name="Sullivan S."/>
            <person name="Sone E.D."/>
            <person name="Koren S."/>
            <person name="Silverstein K.A.T."/>
            <person name="Beckman K.B."/>
            <person name="Gohl D.M."/>
        </authorList>
    </citation>
    <scope>NUCLEOTIDE SEQUENCE</scope>
    <source>
        <strain evidence="2">Duluth1</strain>
        <tissue evidence="2">Whole animal</tissue>
    </source>
</reference>
<name>A0A9D4R7P7_DREPO</name>
<evidence type="ECO:0000313" key="2">
    <source>
        <dbReference type="EMBL" id="KAH3858121.1"/>
    </source>
</evidence>
<accession>A0A9D4R7P7</accession>
<dbReference type="EMBL" id="JAIWYP010000003">
    <property type="protein sequence ID" value="KAH3858121.1"/>
    <property type="molecule type" value="Genomic_DNA"/>
</dbReference>
<protein>
    <submittedName>
        <fullName evidence="2">Uncharacterized protein</fullName>
    </submittedName>
</protein>
<keyword evidence="1" id="KW-1015">Disulfide bond</keyword>
<keyword evidence="3" id="KW-1185">Reference proteome</keyword>
<evidence type="ECO:0000313" key="3">
    <source>
        <dbReference type="Proteomes" id="UP000828390"/>
    </source>
</evidence>
<gene>
    <name evidence="2" type="ORF">DPMN_100740</name>
</gene>
<dbReference type="AlphaFoldDB" id="A0A9D4R7P7"/>
<organism evidence="2 3">
    <name type="scientific">Dreissena polymorpha</name>
    <name type="common">Zebra mussel</name>
    <name type="synonym">Mytilus polymorpha</name>
    <dbReference type="NCBI Taxonomy" id="45954"/>
    <lineage>
        <taxon>Eukaryota</taxon>
        <taxon>Metazoa</taxon>
        <taxon>Spiralia</taxon>
        <taxon>Lophotrochozoa</taxon>
        <taxon>Mollusca</taxon>
        <taxon>Bivalvia</taxon>
        <taxon>Autobranchia</taxon>
        <taxon>Heteroconchia</taxon>
        <taxon>Euheterodonta</taxon>
        <taxon>Imparidentia</taxon>
        <taxon>Neoheterodontei</taxon>
        <taxon>Myida</taxon>
        <taxon>Dreissenoidea</taxon>
        <taxon>Dreissenidae</taxon>
        <taxon>Dreissena</taxon>
    </lineage>
</organism>
<reference evidence="2" key="2">
    <citation type="submission" date="2020-11" db="EMBL/GenBank/DDBJ databases">
        <authorList>
            <person name="McCartney M.A."/>
            <person name="Auch B."/>
            <person name="Kono T."/>
            <person name="Mallez S."/>
            <person name="Becker A."/>
            <person name="Gohl D.M."/>
            <person name="Silverstein K.A.T."/>
            <person name="Koren S."/>
            <person name="Bechman K.B."/>
            <person name="Herman A."/>
            <person name="Abrahante J.E."/>
            <person name="Garbe J."/>
        </authorList>
    </citation>
    <scope>NUCLEOTIDE SEQUENCE</scope>
    <source>
        <strain evidence="2">Duluth1</strain>
        <tissue evidence="2">Whole animal</tissue>
    </source>
</reference>
<dbReference type="InterPro" id="IPR035976">
    <property type="entry name" value="Sushi/SCR/CCP_sf"/>
</dbReference>
<comment type="caution">
    <text evidence="2">The sequence shown here is derived from an EMBL/GenBank/DDBJ whole genome shotgun (WGS) entry which is preliminary data.</text>
</comment>
<dbReference type="SUPFAM" id="SSF57535">
    <property type="entry name" value="Complement control module/SCR domain"/>
    <property type="match status" value="1"/>
</dbReference>